<dbReference type="RefSeq" id="WP_345667142.1">
    <property type="nucleotide sequence ID" value="NZ_BAABKE010000002.1"/>
</dbReference>
<proteinExistence type="predicted"/>
<dbReference type="InterPro" id="IPR016476">
    <property type="entry name" value="SH3_dom_pro"/>
</dbReference>
<evidence type="ECO:0000256" key="2">
    <source>
        <dbReference type="ARBA" id="ARBA00022692"/>
    </source>
</evidence>
<dbReference type="Pfam" id="PF08239">
    <property type="entry name" value="SH3_3"/>
    <property type="match status" value="1"/>
</dbReference>
<accession>A0ABP9MFZ9</accession>
<keyword evidence="11" id="KW-1185">Reference proteome</keyword>
<dbReference type="PROSITE" id="PS51781">
    <property type="entry name" value="SH3B"/>
    <property type="match status" value="1"/>
</dbReference>
<evidence type="ECO:0000256" key="6">
    <source>
        <dbReference type="SAM" id="Coils"/>
    </source>
</evidence>
<dbReference type="SMART" id="SM00287">
    <property type="entry name" value="SH3b"/>
    <property type="match status" value="1"/>
</dbReference>
<keyword evidence="3 8" id="KW-0732">Signal</keyword>
<dbReference type="NCBIfam" id="TIGR04211">
    <property type="entry name" value="SH3_and_anchor"/>
    <property type="match status" value="1"/>
</dbReference>
<feature type="transmembrane region" description="Helical" evidence="7">
    <location>
        <begin position="193"/>
        <end position="215"/>
    </location>
</feature>
<dbReference type="EMBL" id="BAABKE010000002">
    <property type="protein sequence ID" value="GAA5096125.1"/>
    <property type="molecule type" value="Genomic_DNA"/>
</dbReference>
<dbReference type="Gene3D" id="2.30.30.40">
    <property type="entry name" value="SH3 Domains"/>
    <property type="match status" value="1"/>
</dbReference>
<organism evidence="10 11">
    <name type="scientific">Wohlfahrtiimonas larvae</name>
    <dbReference type="NCBI Taxonomy" id="1157986"/>
    <lineage>
        <taxon>Bacteria</taxon>
        <taxon>Pseudomonadati</taxon>
        <taxon>Pseudomonadota</taxon>
        <taxon>Gammaproteobacteria</taxon>
        <taxon>Cardiobacteriales</taxon>
        <taxon>Ignatzschineriaceae</taxon>
        <taxon>Wohlfahrtiimonas</taxon>
    </lineage>
</organism>
<reference evidence="11" key="1">
    <citation type="journal article" date="2019" name="Int. J. Syst. Evol. Microbiol.">
        <title>The Global Catalogue of Microorganisms (GCM) 10K type strain sequencing project: providing services to taxonomists for standard genome sequencing and annotation.</title>
        <authorList>
            <consortium name="The Broad Institute Genomics Platform"/>
            <consortium name="The Broad Institute Genome Sequencing Center for Infectious Disease"/>
            <person name="Wu L."/>
            <person name="Ma J."/>
        </authorList>
    </citation>
    <scope>NUCLEOTIDE SEQUENCE [LARGE SCALE GENOMIC DNA]</scope>
    <source>
        <strain evidence="11">JCM 18424</strain>
    </source>
</reference>
<dbReference type="Proteomes" id="UP001500631">
    <property type="component" value="Unassembled WGS sequence"/>
</dbReference>
<feature type="domain" description="SH3b" evidence="9">
    <location>
        <begin position="23"/>
        <end position="88"/>
    </location>
</feature>
<comment type="subcellular location">
    <subcellularLocation>
        <location evidence="1">Membrane</location>
        <topology evidence="1">Single-pass membrane protein</topology>
    </subcellularLocation>
</comment>
<evidence type="ECO:0000256" key="5">
    <source>
        <dbReference type="ARBA" id="ARBA00023136"/>
    </source>
</evidence>
<evidence type="ECO:0000313" key="11">
    <source>
        <dbReference type="Proteomes" id="UP001500631"/>
    </source>
</evidence>
<keyword evidence="4 7" id="KW-1133">Transmembrane helix</keyword>
<evidence type="ECO:0000313" key="10">
    <source>
        <dbReference type="EMBL" id="GAA5096125.1"/>
    </source>
</evidence>
<gene>
    <name evidence="10" type="ORF">GCM10023338_06170</name>
</gene>
<feature type="chain" id="PRO_5045868055" description="SH3b domain-containing protein" evidence="8">
    <location>
        <begin position="23"/>
        <end position="227"/>
    </location>
</feature>
<keyword evidence="5 7" id="KW-0472">Membrane</keyword>
<evidence type="ECO:0000256" key="7">
    <source>
        <dbReference type="SAM" id="Phobius"/>
    </source>
</evidence>
<keyword evidence="2 7" id="KW-0812">Transmembrane</keyword>
<evidence type="ECO:0000256" key="3">
    <source>
        <dbReference type="ARBA" id="ARBA00022729"/>
    </source>
</evidence>
<feature type="signal peptide" evidence="8">
    <location>
        <begin position="1"/>
        <end position="22"/>
    </location>
</feature>
<sequence length="227" mass="26148">MSFRTHIITLLSLAVLCSTVSAQNVKYVTDQLQAPIRASANDNSRIIKMLTSGEKIKILSESKQFYEIQYGDNNAHGWIHKNFVMNDPAAREFVEMAKQEYAPLQESIASLTAQNNDKDQLILSLQENQKKLEQALLVQTNRVTHLEQINKNVIDIDNDNQLLTQVNMQQELELKQLKSENFTLKENKRSDEWLKGASILFAGIVLGTSILPRLLRYRNQKRNWSRY</sequence>
<dbReference type="InterPro" id="IPR003646">
    <property type="entry name" value="SH3-like_bac-type"/>
</dbReference>
<evidence type="ECO:0000256" key="8">
    <source>
        <dbReference type="SAM" id="SignalP"/>
    </source>
</evidence>
<comment type="caution">
    <text evidence="10">The sequence shown here is derived from an EMBL/GenBank/DDBJ whole genome shotgun (WGS) entry which is preliminary data.</text>
</comment>
<evidence type="ECO:0000259" key="9">
    <source>
        <dbReference type="PROSITE" id="PS51781"/>
    </source>
</evidence>
<evidence type="ECO:0000256" key="1">
    <source>
        <dbReference type="ARBA" id="ARBA00004167"/>
    </source>
</evidence>
<evidence type="ECO:0000256" key="4">
    <source>
        <dbReference type="ARBA" id="ARBA00022989"/>
    </source>
</evidence>
<feature type="coiled-coil region" evidence="6">
    <location>
        <begin position="160"/>
        <end position="187"/>
    </location>
</feature>
<name>A0ABP9MFZ9_9GAMM</name>
<protein>
    <recommendedName>
        <fullName evidence="9">SH3b domain-containing protein</fullName>
    </recommendedName>
</protein>
<keyword evidence="6" id="KW-0175">Coiled coil</keyword>